<dbReference type="AlphaFoldDB" id="A0AAV0AVC9"/>
<accession>A0AAV0AVC9</accession>
<gene>
    <name evidence="2" type="ORF">PPACK8108_LOCUS6887</name>
</gene>
<comment type="caution">
    <text evidence="2">The sequence shown here is derived from an EMBL/GenBank/DDBJ whole genome shotgun (WGS) entry which is preliminary data.</text>
</comment>
<feature type="region of interest" description="Disordered" evidence="1">
    <location>
        <begin position="1"/>
        <end position="32"/>
    </location>
</feature>
<dbReference type="EMBL" id="CALTRL010001319">
    <property type="protein sequence ID" value="CAH7672105.1"/>
    <property type="molecule type" value="Genomic_DNA"/>
</dbReference>
<sequence>MRIDFDNNDEEKDRYLYGQGEKPNIEEEKPQRVDQTARLCQGCFKDQCLDLADFNKRSQKAFQTGNFPVDHPPREEDIQMNPPEQNLILQQPIVPPQRNNDDPQGIHKNNRAQDNPDPDEQQTPAQALLALQNENLFNRRNIHPASSGLARSISAFSKFIIPSPPNPEEHDIFENHKNEINGAISHYVNNSLDAARQMYGAID</sequence>
<evidence type="ECO:0000313" key="2">
    <source>
        <dbReference type="EMBL" id="CAH7672105.1"/>
    </source>
</evidence>
<dbReference type="Proteomes" id="UP001153365">
    <property type="component" value="Unassembled WGS sequence"/>
</dbReference>
<feature type="compositionally biased region" description="Basic and acidic residues" evidence="1">
    <location>
        <begin position="23"/>
        <end position="32"/>
    </location>
</feature>
<evidence type="ECO:0000313" key="3">
    <source>
        <dbReference type="Proteomes" id="UP001153365"/>
    </source>
</evidence>
<feature type="region of interest" description="Disordered" evidence="1">
    <location>
        <begin position="94"/>
        <end position="122"/>
    </location>
</feature>
<proteinExistence type="predicted"/>
<reference evidence="2" key="1">
    <citation type="submission" date="2022-06" db="EMBL/GenBank/DDBJ databases">
        <authorList>
            <consortium name="SYNGENTA / RWTH Aachen University"/>
        </authorList>
    </citation>
    <scope>NUCLEOTIDE SEQUENCE</scope>
</reference>
<feature type="compositionally biased region" description="Basic and acidic residues" evidence="1">
    <location>
        <begin position="1"/>
        <end position="15"/>
    </location>
</feature>
<keyword evidence="3" id="KW-1185">Reference proteome</keyword>
<organism evidence="2 3">
    <name type="scientific">Phakopsora pachyrhizi</name>
    <name type="common">Asian soybean rust disease fungus</name>
    <dbReference type="NCBI Taxonomy" id="170000"/>
    <lineage>
        <taxon>Eukaryota</taxon>
        <taxon>Fungi</taxon>
        <taxon>Dikarya</taxon>
        <taxon>Basidiomycota</taxon>
        <taxon>Pucciniomycotina</taxon>
        <taxon>Pucciniomycetes</taxon>
        <taxon>Pucciniales</taxon>
        <taxon>Phakopsoraceae</taxon>
        <taxon>Phakopsora</taxon>
    </lineage>
</organism>
<name>A0AAV0AVC9_PHAPC</name>
<evidence type="ECO:0000256" key="1">
    <source>
        <dbReference type="SAM" id="MobiDB-lite"/>
    </source>
</evidence>
<protein>
    <submittedName>
        <fullName evidence="2">Uncharacterized protein</fullName>
    </submittedName>
</protein>